<evidence type="ECO:0000256" key="8">
    <source>
        <dbReference type="ARBA" id="ARBA00023306"/>
    </source>
</evidence>
<organism evidence="12 13">
    <name type="scientific">Polaribacter sejongensis</name>
    <dbReference type="NCBI Taxonomy" id="985043"/>
    <lineage>
        <taxon>Bacteria</taxon>
        <taxon>Pseudomonadati</taxon>
        <taxon>Bacteroidota</taxon>
        <taxon>Flavobacteriia</taxon>
        <taxon>Flavobacteriales</taxon>
        <taxon>Flavobacteriaceae</taxon>
    </lineage>
</organism>
<keyword evidence="2 9" id="KW-0963">Cytoplasm</keyword>
<evidence type="ECO:0000256" key="6">
    <source>
        <dbReference type="ARBA" id="ARBA00023125"/>
    </source>
</evidence>
<dbReference type="PANTHER" id="PTHR30349">
    <property type="entry name" value="PHAGE INTEGRASE-RELATED"/>
    <property type="match status" value="1"/>
</dbReference>
<keyword evidence="5 9" id="KW-0229">DNA integration</keyword>
<accession>A0ABN5F6V3</accession>
<evidence type="ECO:0000256" key="7">
    <source>
        <dbReference type="ARBA" id="ARBA00023172"/>
    </source>
</evidence>
<dbReference type="InterPro" id="IPR011010">
    <property type="entry name" value="DNA_brk_join_enz"/>
</dbReference>
<dbReference type="SUPFAM" id="SSF56349">
    <property type="entry name" value="DNA breaking-rejoining enzymes"/>
    <property type="match status" value="1"/>
</dbReference>
<evidence type="ECO:0000256" key="3">
    <source>
        <dbReference type="ARBA" id="ARBA00022618"/>
    </source>
</evidence>
<keyword evidence="6 9" id="KW-0238">DNA-binding</keyword>
<evidence type="ECO:0000259" key="11">
    <source>
        <dbReference type="PROSITE" id="PS51900"/>
    </source>
</evidence>
<comment type="similarity">
    <text evidence="9">Belongs to the 'phage' integrase family. XerC subfamily.</text>
</comment>
<dbReference type="PROSITE" id="PS51898">
    <property type="entry name" value="TYR_RECOMBINASE"/>
    <property type="match status" value="1"/>
</dbReference>
<dbReference type="Proteomes" id="UP000232721">
    <property type="component" value="Chromosome"/>
</dbReference>
<sequence length="301" mass="35127">MANNLIDPFLEYLSFEKKYSVHTITAYKNDLTSFRDFLETEYDQESLLEVHYPQIRSWIVFLVDTQISNRTINRKVSSLKSFYKFLQKTKQIELNPLSKHKALKTEKRVQVPFTSKEINEVINQIEKEVDVTFTSIRNKLIVELFYSTGIRRAELINIKERDVSLSDKTIKVLGKRNKERFVPLLGTVIQTLKQYLKFKQEFTIGLDELFITEKGNKIYETLVYRIINTYFSQVSSKQKKSPHILRHSFATHLLNEGADINSVKELLGHSSLASTQVYTQNSLAVIKKVYNQAHPKSHKTQ</sequence>
<dbReference type="InterPro" id="IPR050090">
    <property type="entry name" value="Tyrosine_recombinase_XerCD"/>
</dbReference>
<evidence type="ECO:0000313" key="12">
    <source>
        <dbReference type="EMBL" id="AUC22420.1"/>
    </source>
</evidence>
<dbReference type="Pfam" id="PF02899">
    <property type="entry name" value="Phage_int_SAM_1"/>
    <property type="match status" value="1"/>
</dbReference>
<evidence type="ECO:0000256" key="4">
    <source>
        <dbReference type="ARBA" id="ARBA00022829"/>
    </source>
</evidence>
<evidence type="ECO:0000256" key="9">
    <source>
        <dbReference type="HAMAP-Rule" id="MF_01808"/>
    </source>
</evidence>
<comment type="subunit">
    <text evidence="9">Forms a cyclic heterotetrameric complex composed of two molecules of XerC and two molecules of XerD.</text>
</comment>
<feature type="active site" evidence="9">
    <location>
        <position position="151"/>
    </location>
</feature>
<protein>
    <recommendedName>
        <fullName evidence="9">Tyrosine recombinase XerC</fullName>
    </recommendedName>
</protein>
<reference evidence="12 13" key="1">
    <citation type="submission" date="2017-02" db="EMBL/GenBank/DDBJ databases">
        <title>Trade-off between light-utilization and light-protection in marine flavobacteria.</title>
        <authorList>
            <person name="Kumagai Y."/>
            <person name="Yoshizawa S."/>
            <person name="Kogure K."/>
            <person name="Iwasaki W."/>
        </authorList>
    </citation>
    <scope>NUCLEOTIDE SEQUENCE [LARGE SCALE GENOMIC DNA]</scope>
    <source>
        <strain evidence="12 13">KCTC 23670</strain>
    </source>
</reference>
<name>A0ABN5F6V3_9FLAO</name>
<gene>
    <name evidence="9" type="primary">xerC</name>
    <name evidence="12" type="ORF">BTO15_10075</name>
</gene>
<feature type="active site" description="O-(3'-phospho-DNA)-tyrosine intermediate" evidence="9">
    <location>
        <position position="278"/>
    </location>
</feature>
<keyword evidence="4 9" id="KW-0159">Chromosome partition</keyword>
<feature type="active site" evidence="9">
    <location>
        <position position="175"/>
    </location>
</feature>
<proteinExistence type="inferred from homology"/>
<dbReference type="PANTHER" id="PTHR30349:SF77">
    <property type="entry name" value="TYROSINE RECOMBINASE XERC"/>
    <property type="match status" value="1"/>
</dbReference>
<dbReference type="Pfam" id="PF00589">
    <property type="entry name" value="Phage_integrase"/>
    <property type="match status" value="1"/>
</dbReference>
<keyword evidence="7 9" id="KW-0233">DNA recombination</keyword>
<keyword evidence="8 9" id="KW-0131">Cell cycle</keyword>
<dbReference type="Gene3D" id="1.10.150.130">
    <property type="match status" value="1"/>
</dbReference>
<dbReference type="EMBL" id="CP019336">
    <property type="protein sequence ID" value="AUC22420.1"/>
    <property type="molecule type" value="Genomic_DNA"/>
</dbReference>
<evidence type="ECO:0000256" key="1">
    <source>
        <dbReference type="ARBA" id="ARBA00004496"/>
    </source>
</evidence>
<dbReference type="InterPro" id="IPR002104">
    <property type="entry name" value="Integrase_catalytic"/>
</dbReference>
<dbReference type="InterPro" id="IPR044068">
    <property type="entry name" value="CB"/>
</dbReference>
<comment type="function">
    <text evidence="9">Site-specific tyrosine recombinase, which acts by catalyzing the cutting and rejoining of the recombining DNA molecules. The XerC-XerD complex is essential to convert dimers of the bacterial chromosome into monomers to permit their segregation at cell division. It also contributes to the segregational stability of plasmids.</text>
</comment>
<feature type="active site" evidence="9">
    <location>
        <position position="246"/>
    </location>
</feature>
<evidence type="ECO:0000259" key="10">
    <source>
        <dbReference type="PROSITE" id="PS51898"/>
    </source>
</evidence>
<keyword evidence="3 9" id="KW-0132">Cell division</keyword>
<feature type="active site" evidence="9">
    <location>
        <position position="269"/>
    </location>
</feature>
<dbReference type="InterPro" id="IPR010998">
    <property type="entry name" value="Integrase_recombinase_N"/>
</dbReference>
<evidence type="ECO:0000313" key="13">
    <source>
        <dbReference type="Proteomes" id="UP000232721"/>
    </source>
</evidence>
<dbReference type="InterPro" id="IPR013762">
    <property type="entry name" value="Integrase-like_cat_sf"/>
</dbReference>
<comment type="subcellular location">
    <subcellularLocation>
        <location evidence="1 9">Cytoplasm</location>
    </subcellularLocation>
</comment>
<feature type="domain" description="Tyr recombinase" evidence="10">
    <location>
        <begin position="108"/>
        <end position="291"/>
    </location>
</feature>
<dbReference type="PROSITE" id="PS51900">
    <property type="entry name" value="CB"/>
    <property type="match status" value="1"/>
</dbReference>
<keyword evidence="13" id="KW-1185">Reference proteome</keyword>
<dbReference type="InterPro" id="IPR023009">
    <property type="entry name" value="Tyrosine_recombinase_XerC/XerD"/>
</dbReference>
<feature type="domain" description="Core-binding (CB)" evidence="11">
    <location>
        <begin position="1"/>
        <end position="87"/>
    </location>
</feature>
<dbReference type="Gene3D" id="1.10.443.10">
    <property type="entry name" value="Intergrase catalytic core"/>
    <property type="match status" value="1"/>
</dbReference>
<evidence type="ECO:0000256" key="5">
    <source>
        <dbReference type="ARBA" id="ARBA00022908"/>
    </source>
</evidence>
<dbReference type="HAMAP" id="MF_01808">
    <property type="entry name" value="Recomb_XerC_XerD"/>
    <property type="match status" value="1"/>
</dbReference>
<evidence type="ECO:0000256" key="2">
    <source>
        <dbReference type="ARBA" id="ARBA00022490"/>
    </source>
</evidence>
<dbReference type="InterPro" id="IPR004107">
    <property type="entry name" value="Integrase_SAM-like_N"/>
</dbReference>
<feature type="active site" evidence="9">
    <location>
        <position position="243"/>
    </location>
</feature>